<evidence type="ECO:0000313" key="3">
    <source>
        <dbReference type="EMBL" id="MER7181710.1"/>
    </source>
</evidence>
<evidence type="ECO:0000313" key="4">
    <source>
        <dbReference type="Proteomes" id="UP001474181"/>
    </source>
</evidence>
<keyword evidence="2" id="KW-0812">Transmembrane</keyword>
<feature type="transmembrane region" description="Helical" evidence="2">
    <location>
        <begin position="150"/>
        <end position="167"/>
    </location>
</feature>
<dbReference type="RefSeq" id="WP_350782740.1">
    <property type="nucleotide sequence ID" value="NZ_JBEPEK010000133.1"/>
</dbReference>
<dbReference type="EMBL" id="JBEPEK010000133">
    <property type="protein sequence ID" value="MER7181710.1"/>
    <property type="molecule type" value="Genomic_DNA"/>
</dbReference>
<feature type="transmembrane region" description="Helical" evidence="2">
    <location>
        <begin position="121"/>
        <end position="144"/>
    </location>
</feature>
<keyword evidence="4" id="KW-1185">Reference proteome</keyword>
<dbReference type="Proteomes" id="UP001474181">
    <property type="component" value="Unassembled WGS sequence"/>
</dbReference>
<comment type="caution">
    <text evidence="3">The sequence shown here is derived from an EMBL/GenBank/DDBJ whole genome shotgun (WGS) entry which is preliminary data.</text>
</comment>
<organism evidence="3 4">
    <name type="scientific">Streptomyces hyaluromycini</name>
    <dbReference type="NCBI Taxonomy" id="1377993"/>
    <lineage>
        <taxon>Bacteria</taxon>
        <taxon>Bacillati</taxon>
        <taxon>Actinomycetota</taxon>
        <taxon>Actinomycetes</taxon>
        <taxon>Kitasatosporales</taxon>
        <taxon>Streptomycetaceae</taxon>
        <taxon>Streptomyces</taxon>
    </lineage>
</organism>
<reference evidence="3 4" key="1">
    <citation type="submission" date="2024-06" db="EMBL/GenBank/DDBJ databases">
        <title>The Natural Products Discovery Center: Release of the First 8490 Sequenced Strains for Exploring Actinobacteria Biosynthetic Diversity.</title>
        <authorList>
            <person name="Kalkreuter E."/>
            <person name="Kautsar S.A."/>
            <person name="Yang D."/>
            <person name="Bader C.D."/>
            <person name="Teijaro C.N."/>
            <person name="Fluegel L."/>
            <person name="Davis C.M."/>
            <person name="Simpson J.R."/>
            <person name="Lauterbach L."/>
            <person name="Steele A.D."/>
            <person name="Gui C."/>
            <person name="Meng S."/>
            <person name="Li G."/>
            <person name="Viehrig K."/>
            <person name="Ye F."/>
            <person name="Su P."/>
            <person name="Kiefer A.F."/>
            <person name="Nichols A."/>
            <person name="Cepeda A.J."/>
            <person name="Yan W."/>
            <person name="Fan B."/>
            <person name="Jiang Y."/>
            <person name="Adhikari A."/>
            <person name="Zheng C.-J."/>
            <person name="Schuster L."/>
            <person name="Cowan T.M."/>
            <person name="Smanski M.J."/>
            <person name="Chevrette M.G."/>
            <person name="De Carvalho L.P.S."/>
            <person name="Shen B."/>
        </authorList>
    </citation>
    <scope>NUCLEOTIDE SEQUENCE [LARGE SCALE GENOMIC DNA]</scope>
    <source>
        <strain evidence="3 4">NPDC000234</strain>
    </source>
</reference>
<evidence type="ECO:0000256" key="1">
    <source>
        <dbReference type="SAM" id="MobiDB-lite"/>
    </source>
</evidence>
<keyword evidence="2" id="KW-1133">Transmembrane helix</keyword>
<keyword evidence="2" id="KW-0472">Membrane</keyword>
<protein>
    <recommendedName>
        <fullName evidence="5">Integral membrane protein</fullName>
    </recommendedName>
</protein>
<evidence type="ECO:0008006" key="5">
    <source>
        <dbReference type="Google" id="ProtNLM"/>
    </source>
</evidence>
<proteinExistence type="predicted"/>
<feature type="region of interest" description="Disordered" evidence="1">
    <location>
        <begin position="1"/>
        <end position="20"/>
    </location>
</feature>
<name>A0ABV1WY98_9ACTN</name>
<accession>A0ABV1WY98</accession>
<sequence length="191" mass="21337">MSEYTELSGVPAGDDTSGTVDKMRKHEWRIKRFPQTAADWMTEIELMDEAYKAMALYKAGESEVKFQLGRRPESPEDVEAESKLRDTERRWEVELQDRNHRADLAFRRDTLLRRAESIRGWALVAVVVAVVISPWVAMAANVAAEDFSMYMVPVTGIAGTIIGYWFGQGGSSTAASREGIMASDVSNNGRV</sequence>
<evidence type="ECO:0000256" key="2">
    <source>
        <dbReference type="SAM" id="Phobius"/>
    </source>
</evidence>
<gene>
    <name evidence="3" type="ORF">ABT404_19880</name>
</gene>